<dbReference type="OrthoDB" id="10358240at2759"/>
<evidence type="ECO:0008006" key="4">
    <source>
        <dbReference type="Google" id="ProtNLM"/>
    </source>
</evidence>
<dbReference type="EMBL" id="OV725081">
    <property type="protein sequence ID" value="CAH1403225.1"/>
    <property type="molecule type" value="Genomic_DNA"/>
</dbReference>
<evidence type="ECO:0000256" key="1">
    <source>
        <dbReference type="SAM" id="SignalP"/>
    </source>
</evidence>
<name>A0A9P0MSS7_NEZVI</name>
<keyword evidence="3" id="KW-1185">Reference proteome</keyword>
<reference evidence="2" key="1">
    <citation type="submission" date="2022-01" db="EMBL/GenBank/DDBJ databases">
        <authorList>
            <person name="King R."/>
        </authorList>
    </citation>
    <scope>NUCLEOTIDE SEQUENCE</scope>
</reference>
<dbReference type="AlphaFoldDB" id="A0A9P0MSS7"/>
<organism evidence="2 3">
    <name type="scientific">Nezara viridula</name>
    <name type="common">Southern green stink bug</name>
    <name type="synonym">Cimex viridulus</name>
    <dbReference type="NCBI Taxonomy" id="85310"/>
    <lineage>
        <taxon>Eukaryota</taxon>
        <taxon>Metazoa</taxon>
        <taxon>Ecdysozoa</taxon>
        <taxon>Arthropoda</taxon>
        <taxon>Hexapoda</taxon>
        <taxon>Insecta</taxon>
        <taxon>Pterygota</taxon>
        <taxon>Neoptera</taxon>
        <taxon>Paraneoptera</taxon>
        <taxon>Hemiptera</taxon>
        <taxon>Heteroptera</taxon>
        <taxon>Panheteroptera</taxon>
        <taxon>Pentatomomorpha</taxon>
        <taxon>Pentatomoidea</taxon>
        <taxon>Pentatomidae</taxon>
        <taxon>Pentatominae</taxon>
        <taxon>Nezara</taxon>
    </lineage>
</organism>
<feature type="chain" id="PRO_5040156596" description="Neuropeptide" evidence="1">
    <location>
        <begin position="19"/>
        <end position="275"/>
    </location>
</feature>
<feature type="signal peptide" evidence="1">
    <location>
        <begin position="1"/>
        <end position="18"/>
    </location>
</feature>
<proteinExistence type="predicted"/>
<accession>A0A9P0MSS7</accession>
<evidence type="ECO:0000313" key="2">
    <source>
        <dbReference type="EMBL" id="CAH1403225.1"/>
    </source>
</evidence>
<protein>
    <recommendedName>
        <fullName evidence="4">Neuropeptide</fullName>
    </recommendedName>
</protein>
<gene>
    <name evidence="2" type="ORF">NEZAVI_LOCUS11867</name>
</gene>
<evidence type="ECO:0000313" key="3">
    <source>
        <dbReference type="Proteomes" id="UP001152798"/>
    </source>
</evidence>
<sequence length="275" mass="32123">MIISLVAILMLLSDETLEENEIEWFFRNEGNKQNNDKFETQFLGWKMGSAVGMATKTKLKNKTPEPNERRQIDATDVYFPFQSVKTIPTWKTLILADSTIHYIPLEEMVTVRPSKKSFIPDDALDPFYLDTDTQADIFNQEFLHNQYVYKVPTPVTQQQLLRKSNLYAKNNAKHPMMFCPVGLSFQKKLMPFLDPYGAIIRQPLTYRPKSKIEPGLLPELSRHTMFIHPRLLDMMKAMDRSILSFPSKFEYKSFDQLRKSSKQLLPNRYSDKIIV</sequence>
<keyword evidence="1" id="KW-0732">Signal</keyword>
<dbReference type="Proteomes" id="UP001152798">
    <property type="component" value="Chromosome 5"/>
</dbReference>